<sequence>MQIAQHFEPLPLRDGLMLTRTDAPVLHKRDLGCTGAEAELDCGLNLALFLAGSADVSYGKRRLQLGSQCDEAGRLVNEAALVSVAEPDVFMRRATDSTTERKVSLTLSREWLDSSGLLDSDEHAALRRFCTCHLSVQRWRPSARQIALAEAMLRPPAYAPLLEKLYLESKAIELVVQTLAQISAPAAPGLRPREMRQMQALRDYLDSGAADAHSLDDLARHVGLNVNAMQQRFKLLYGHTVFDYLRLRRLLAARDALERDGVSVAEAADLAGYTSAANFATAFKRRFGITPKAARQR</sequence>
<dbReference type="PROSITE" id="PS00041">
    <property type="entry name" value="HTH_ARAC_FAMILY_1"/>
    <property type="match status" value="1"/>
</dbReference>
<keyword evidence="2" id="KW-0238">DNA-binding</keyword>
<gene>
    <name evidence="5" type="ORF">GCM10007350_04630</name>
</gene>
<evidence type="ECO:0000256" key="3">
    <source>
        <dbReference type="ARBA" id="ARBA00023163"/>
    </source>
</evidence>
<reference evidence="6" key="1">
    <citation type="journal article" date="2019" name="Int. J. Syst. Evol. Microbiol.">
        <title>The Global Catalogue of Microorganisms (GCM) 10K type strain sequencing project: providing services to taxonomists for standard genome sequencing and annotation.</title>
        <authorList>
            <consortium name="The Broad Institute Genomics Platform"/>
            <consortium name="The Broad Institute Genome Sequencing Center for Infectious Disease"/>
            <person name="Wu L."/>
            <person name="Ma J."/>
        </authorList>
    </citation>
    <scope>NUCLEOTIDE SEQUENCE [LARGE SCALE GENOMIC DNA]</scope>
    <source>
        <strain evidence="6">KCTC 23701</strain>
    </source>
</reference>
<comment type="caution">
    <text evidence="5">The sequence shown here is derived from an EMBL/GenBank/DDBJ whole genome shotgun (WGS) entry which is preliminary data.</text>
</comment>
<dbReference type="Proteomes" id="UP000604737">
    <property type="component" value="Unassembled WGS sequence"/>
</dbReference>
<dbReference type="SUPFAM" id="SSF46689">
    <property type="entry name" value="Homeodomain-like"/>
    <property type="match status" value="2"/>
</dbReference>
<dbReference type="PANTHER" id="PTHR47893:SF1">
    <property type="entry name" value="REGULATORY PROTEIN PCHR"/>
    <property type="match status" value="1"/>
</dbReference>
<evidence type="ECO:0000313" key="6">
    <source>
        <dbReference type="Proteomes" id="UP000604737"/>
    </source>
</evidence>
<evidence type="ECO:0000256" key="2">
    <source>
        <dbReference type="ARBA" id="ARBA00023125"/>
    </source>
</evidence>
<keyword evidence="1" id="KW-0805">Transcription regulation</keyword>
<feature type="domain" description="HTH araC/xylS-type" evidence="4">
    <location>
        <begin position="199"/>
        <end position="297"/>
    </location>
</feature>
<dbReference type="Pfam" id="PF12833">
    <property type="entry name" value="HTH_18"/>
    <property type="match status" value="1"/>
</dbReference>
<dbReference type="RefSeq" id="WP_189458527.1">
    <property type="nucleotide sequence ID" value="NZ_BMYO01000001.1"/>
</dbReference>
<keyword evidence="3" id="KW-0804">Transcription</keyword>
<dbReference type="EMBL" id="BMYO01000001">
    <property type="protein sequence ID" value="GHD56840.1"/>
    <property type="molecule type" value="Genomic_DNA"/>
</dbReference>
<dbReference type="InterPro" id="IPR018062">
    <property type="entry name" value="HTH_AraC-typ_CS"/>
</dbReference>
<dbReference type="InterPro" id="IPR018060">
    <property type="entry name" value="HTH_AraC"/>
</dbReference>
<dbReference type="PRINTS" id="PR00032">
    <property type="entry name" value="HTHARAC"/>
</dbReference>
<dbReference type="InterPro" id="IPR053142">
    <property type="entry name" value="PchR_regulatory_protein"/>
</dbReference>
<name>A0ABQ3GVC4_9NEIS</name>
<proteinExistence type="predicted"/>
<keyword evidence="6" id="KW-1185">Reference proteome</keyword>
<dbReference type="InterPro" id="IPR009057">
    <property type="entry name" value="Homeodomain-like_sf"/>
</dbReference>
<evidence type="ECO:0000313" key="5">
    <source>
        <dbReference type="EMBL" id="GHD56840.1"/>
    </source>
</evidence>
<dbReference type="PANTHER" id="PTHR47893">
    <property type="entry name" value="REGULATORY PROTEIN PCHR"/>
    <property type="match status" value="1"/>
</dbReference>
<evidence type="ECO:0000259" key="4">
    <source>
        <dbReference type="PROSITE" id="PS01124"/>
    </source>
</evidence>
<organism evidence="5 6">
    <name type="scientific">Jeongeupia chitinilytica</name>
    <dbReference type="NCBI Taxonomy" id="1041641"/>
    <lineage>
        <taxon>Bacteria</taxon>
        <taxon>Pseudomonadati</taxon>
        <taxon>Pseudomonadota</taxon>
        <taxon>Betaproteobacteria</taxon>
        <taxon>Neisseriales</taxon>
        <taxon>Chitinibacteraceae</taxon>
        <taxon>Jeongeupia</taxon>
    </lineage>
</organism>
<protein>
    <submittedName>
        <fullName evidence="5">AraC family transcriptional regulator</fullName>
    </submittedName>
</protein>
<dbReference type="InterPro" id="IPR020449">
    <property type="entry name" value="Tscrpt_reg_AraC-type_HTH"/>
</dbReference>
<accession>A0ABQ3GVC4</accession>
<dbReference type="Gene3D" id="1.10.10.60">
    <property type="entry name" value="Homeodomain-like"/>
    <property type="match status" value="1"/>
</dbReference>
<dbReference type="PROSITE" id="PS01124">
    <property type="entry name" value="HTH_ARAC_FAMILY_2"/>
    <property type="match status" value="1"/>
</dbReference>
<dbReference type="SMART" id="SM00342">
    <property type="entry name" value="HTH_ARAC"/>
    <property type="match status" value="1"/>
</dbReference>
<evidence type="ECO:0000256" key="1">
    <source>
        <dbReference type="ARBA" id="ARBA00023015"/>
    </source>
</evidence>